<dbReference type="AlphaFoldDB" id="A0A9P9WRZ5"/>
<evidence type="ECO:0000256" key="1">
    <source>
        <dbReference type="ARBA" id="ARBA00022443"/>
    </source>
</evidence>
<dbReference type="InterPro" id="IPR036028">
    <property type="entry name" value="SH3-like_dom_sf"/>
</dbReference>
<protein>
    <recommendedName>
        <fullName evidence="3">SH3 domain-containing protein</fullName>
    </recommendedName>
</protein>
<organism evidence="4 5">
    <name type="scientific">Neoarthrinium moseri</name>
    <dbReference type="NCBI Taxonomy" id="1658444"/>
    <lineage>
        <taxon>Eukaryota</taxon>
        <taxon>Fungi</taxon>
        <taxon>Dikarya</taxon>
        <taxon>Ascomycota</taxon>
        <taxon>Pezizomycotina</taxon>
        <taxon>Sordariomycetes</taxon>
        <taxon>Xylariomycetidae</taxon>
        <taxon>Amphisphaeriales</taxon>
        <taxon>Apiosporaceae</taxon>
        <taxon>Neoarthrinium</taxon>
    </lineage>
</organism>
<keyword evidence="1" id="KW-0728">SH3 domain</keyword>
<dbReference type="Proteomes" id="UP000829685">
    <property type="component" value="Unassembled WGS sequence"/>
</dbReference>
<accession>A0A9P9WRZ5</accession>
<evidence type="ECO:0000259" key="3">
    <source>
        <dbReference type="SMART" id="SM00326"/>
    </source>
</evidence>
<dbReference type="Gene3D" id="2.30.30.40">
    <property type="entry name" value="SH3 Domains"/>
    <property type="match status" value="1"/>
</dbReference>
<dbReference type="InterPro" id="IPR001452">
    <property type="entry name" value="SH3_domain"/>
</dbReference>
<evidence type="ECO:0000313" key="5">
    <source>
        <dbReference type="Proteomes" id="UP000829685"/>
    </source>
</evidence>
<keyword evidence="5" id="KW-1185">Reference proteome</keyword>
<feature type="domain" description="SH3" evidence="3">
    <location>
        <begin position="779"/>
        <end position="839"/>
    </location>
</feature>
<feature type="compositionally biased region" description="Low complexity" evidence="2">
    <location>
        <begin position="225"/>
        <end position="239"/>
    </location>
</feature>
<evidence type="ECO:0000313" key="4">
    <source>
        <dbReference type="EMBL" id="KAI1877315.1"/>
    </source>
</evidence>
<name>A0A9P9WRZ5_9PEZI</name>
<feature type="region of interest" description="Disordered" evidence="2">
    <location>
        <begin position="143"/>
        <end position="254"/>
    </location>
</feature>
<feature type="domain" description="SH3" evidence="3">
    <location>
        <begin position="694"/>
        <end position="763"/>
    </location>
</feature>
<reference evidence="4" key="1">
    <citation type="submission" date="2021-03" db="EMBL/GenBank/DDBJ databases">
        <title>Revisited historic fungal species revealed as producer of novel bioactive compounds through whole genome sequencing and comparative genomics.</title>
        <authorList>
            <person name="Vignolle G.A."/>
            <person name="Hochenegger N."/>
            <person name="Mach R.L."/>
            <person name="Mach-Aigner A.R."/>
            <person name="Javad Rahimi M."/>
            <person name="Salim K.A."/>
            <person name="Chan C.M."/>
            <person name="Lim L.B.L."/>
            <person name="Cai F."/>
            <person name="Druzhinina I.S."/>
            <person name="U'Ren J.M."/>
            <person name="Derntl C."/>
        </authorList>
    </citation>
    <scope>NUCLEOTIDE SEQUENCE</scope>
    <source>
        <strain evidence="4">TUCIM 5799</strain>
    </source>
</reference>
<sequence length="880" mass="97594">MAVEVEDLIIQPFRELIERGNEAIANAETAQDVDPALCQAMLKAGRAVIREGERALQRVQPLILGRLEKHGDALREAIRQNDGIFESQRQLEDVLYDLDDYIQPDTFDATKFAQAQTASKAFALSALETIKRLRIDDEAPVSPAYSASRFPPLPPLPQGRVEPLSIPRPSTRTEHRADTHLLGQNARTTPHIGRALSSSVRSSPGEANLLRRMSTRKSQKSLAPSTSSSDSQYSQPSFQWSQPERAARGYHTHHPSDYSELLGIEIENLLSEPSSPRLLEPHCTTGSDSKTPWTTAWINDQAVSADNQIRREALSVDAVAGQGSADGHESPTTTRFTFESTRRYQETIPENSTTDHVTEVVDDMSPVTKFTHDRMRRHSHSVFDHNGLNPNGKPMTSSPIDQVSGVKQPPLLATNAQRRTSLDHTPISIPYTSTVEDKPPAFVTHFSGHRHTKSTDAAISTQVVASPPRPAQHPKPIWYTREEKCWIEDDSTFEQLDGFCEGALAFRDGRIEEATKTTVILDAGPSGINGCHDTRTGAALSMDAMDYVPLNAQKPVMQCSNCKFHQPLLDFKRDCKSDPKARSSMEGVSFRIRFLYKSHLSVGGKSSPLYGCIFCTHLGHTPREGDATVFVSQEQLFRHLAQHPQPLPEVPGVTVLYGKLEDVERYANSYDIHLPEPPRAGSMTSEPSLLSKRPTAIAVKSHTQKPFEKPMKDPSGRKDVLQFLVGARIIGVEFPNEWGGKWCLGWHDGVRGSFPAKLVTLEEPPKSDIRLPGTNNDGVIVTSRWKWEAKHPSAGWLTFDKNTVLTNVSWLSHDSWCWSGTTKDGRTGFFPSSHIKPDSIRDPPGSVGAFGATTKKDSRRLFKIRHSKSISSSGSSFELR</sequence>
<proteinExistence type="predicted"/>
<gene>
    <name evidence="4" type="ORF">JX265_003323</name>
</gene>
<evidence type="ECO:0000256" key="2">
    <source>
        <dbReference type="SAM" id="MobiDB-lite"/>
    </source>
</evidence>
<dbReference type="SUPFAM" id="SSF50044">
    <property type="entry name" value="SH3-domain"/>
    <property type="match status" value="1"/>
</dbReference>
<dbReference type="EMBL" id="JAFIMR010000006">
    <property type="protein sequence ID" value="KAI1877315.1"/>
    <property type="molecule type" value="Genomic_DNA"/>
</dbReference>
<comment type="caution">
    <text evidence="4">The sequence shown here is derived from an EMBL/GenBank/DDBJ whole genome shotgun (WGS) entry which is preliminary data.</text>
</comment>
<dbReference type="SMART" id="SM00326">
    <property type="entry name" value="SH3"/>
    <property type="match status" value="2"/>
</dbReference>